<feature type="non-terminal residue" evidence="1">
    <location>
        <position position="1"/>
    </location>
</feature>
<evidence type="ECO:0000313" key="2">
    <source>
        <dbReference type="Proteomes" id="UP000696485"/>
    </source>
</evidence>
<organism evidence="1 2">
    <name type="scientific">Podila minutissima</name>
    <dbReference type="NCBI Taxonomy" id="64525"/>
    <lineage>
        <taxon>Eukaryota</taxon>
        <taxon>Fungi</taxon>
        <taxon>Fungi incertae sedis</taxon>
        <taxon>Mucoromycota</taxon>
        <taxon>Mortierellomycotina</taxon>
        <taxon>Mortierellomycetes</taxon>
        <taxon>Mortierellales</taxon>
        <taxon>Mortierellaceae</taxon>
        <taxon>Podila</taxon>
    </lineage>
</organism>
<accession>A0A9P5VG38</accession>
<dbReference type="Proteomes" id="UP000696485">
    <property type="component" value="Unassembled WGS sequence"/>
</dbReference>
<evidence type="ECO:0000313" key="1">
    <source>
        <dbReference type="EMBL" id="KAF9311415.1"/>
    </source>
</evidence>
<protein>
    <submittedName>
        <fullName evidence="1">Uncharacterized protein</fullName>
    </submittedName>
</protein>
<feature type="non-terminal residue" evidence="1">
    <location>
        <position position="51"/>
    </location>
</feature>
<name>A0A9P5VG38_9FUNG</name>
<comment type="caution">
    <text evidence="1">The sequence shown here is derived from an EMBL/GenBank/DDBJ whole genome shotgun (WGS) entry which is preliminary data.</text>
</comment>
<keyword evidence="2" id="KW-1185">Reference proteome</keyword>
<reference evidence="1" key="1">
    <citation type="journal article" date="2020" name="Fungal Divers.">
        <title>Resolving the Mortierellaceae phylogeny through synthesis of multi-gene phylogenetics and phylogenomics.</title>
        <authorList>
            <person name="Vandepol N."/>
            <person name="Liber J."/>
            <person name="Desiro A."/>
            <person name="Na H."/>
            <person name="Kennedy M."/>
            <person name="Barry K."/>
            <person name="Grigoriev I.V."/>
            <person name="Miller A.N."/>
            <person name="O'Donnell K."/>
            <person name="Stajich J.E."/>
            <person name="Bonito G."/>
        </authorList>
    </citation>
    <scope>NUCLEOTIDE SEQUENCE</scope>
    <source>
        <strain evidence="1">NVP1</strain>
    </source>
</reference>
<dbReference type="EMBL" id="JAAAUY010002528">
    <property type="protein sequence ID" value="KAF9311415.1"/>
    <property type="molecule type" value="Genomic_DNA"/>
</dbReference>
<proteinExistence type="predicted"/>
<dbReference type="AlphaFoldDB" id="A0A9P5VG38"/>
<gene>
    <name evidence="1" type="ORF">BG006_004565</name>
</gene>
<sequence length="51" mass="5572">DTLSQPFALAFHRISSLSSHDPVRTSALIHFSRGISSTSIWNADFSGMGQH</sequence>